<dbReference type="EC" id="3.1.1.96" evidence="2"/>
<dbReference type="InterPro" id="IPR023509">
    <property type="entry name" value="DTD-like_sf"/>
</dbReference>
<keyword evidence="4" id="KW-1185">Reference proteome</keyword>
<dbReference type="GO" id="GO:0106026">
    <property type="term" value="F:Gly-tRNA(Ala) deacylase activity"/>
    <property type="evidence" value="ECO:0007669"/>
    <property type="project" value="UniProtKB-UniRule"/>
</dbReference>
<organism evidence="3 4">
    <name type="scientific">Anaerobaca lacustris</name>
    <dbReference type="NCBI Taxonomy" id="3044600"/>
    <lineage>
        <taxon>Bacteria</taxon>
        <taxon>Pseudomonadati</taxon>
        <taxon>Planctomycetota</taxon>
        <taxon>Phycisphaerae</taxon>
        <taxon>Sedimentisphaerales</taxon>
        <taxon>Anaerobacaceae</taxon>
        <taxon>Anaerobaca</taxon>
    </lineage>
</organism>
<dbReference type="GO" id="GO:0051500">
    <property type="term" value="F:D-tyrosyl-tRNA(Tyr) deacylase activity"/>
    <property type="evidence" value="ECO:0007669"/>
    <property type="project" value="TreeGrafter"/>
</dbReference>
<dbReference type="GO" id="GO:0005737">
    <property type="term" value="C:cytoplasm"/>
    <property type="evidence" value="ECO:0007669"/>
    <property type="project" value="UniProtKB-SubCell"/>
</dbReference>
<evidence type="ECO:0000256" key="2">
    <source>
        <dbReference type="HAMAP-Rule" id="MF_00518"/>
    </source>
</evidence>
<keyword evidence="2 3" id="KW-0378">Hydrolase</keyword>
<gene>
    <name evidence="2 3" type="primary">dtd</name>
    <name evidence="3" type="ORF">QJ522_16450</name>
</gene>
<comment type="subunit">
    <text evidence="2">Homodimer.</text>
</comment>
<evidence type="ECO:0000256" key="1">
    <source>
        <dbReference type="ARBA" id="ARBA00009673"/>
    </source>
</evidence>
<dbReference type="AlphaFoldDB" id="A0AAW6U1C9"/>
<dbReference type="PANTHER" id="PTHR10472:SF5">
    <property type="entry name" value="D-AMINOACYL-TRNA DEACYLASE 1"/>
    <property type="match status" value="1"/>
</dbReference>
<keyword evidence="2" id="KW-0963">Cytoplasm</keyword>
<evidence type="ECO:0000313" key="4">
    <source>
        <dbReference type="Proteomes" id="UP001431776"/>
    </source>
</evidence>
<feature type="short sequence motif" description="Gly-cisPro motif, important for rejection of L-amino acids" evidence="2">
    <location>
        <begin position="137"/>
        <end position="138"/>
    </location>
</feature>
<dbReference type="EC" id="3.1.1.-" evidence="2"/>
<name>A0AAW6U1C9_9BACT</name>
<protein>
    <recommendedName>
        <fullName evidence="2">D-aminoacyl-tRNA deacylase</fullName>
        <shortName evidence="2">DTD</shortName>
        <ecNumber evidence="2">3.1.1.96</ecNumber>
    </recommendedName>
    <alternativeName>
        <fullName evidence="2">Gly-tRNA(Ala) deacylase</fullName>
        <ecNumber evidence="2">3.1.1.-</ecNumber>
    </alternativeName>
</protein>
<dbReference type="SUPFAM" id="SSF69500">
    <property type="entry name" value="DTD-like"/>
    <property type="match status" value="1"/>
</dbReference>
<dbReference type="RefSeq" id="WP_349246061.1">
    <property type="nucleotide sequence ID" value="NZ_JASCXX010000023.1"/>
</dbReference>
<dbReference type="Gene3D" id="3.50.80.10">
    <property type="entry name" value="D-tyrosyl-tRNA(Tyr) deacylase"/>
    <property type="match status" value="1"/>
</dbReference>
<dbReference type="GO" id="GO:0019478">
    <property type="term" value="P:D-amino acid catabolic process"/>
    <property type="evidence" value="ECO:0007669"/>
    <property type="project" value="UniProtKB-UniRule"/>
</dbReference>
<dbReference type="CDD" id="cd00563">
    <property type="entry name" value="Dtyr_deacylase"/>
    <property type="match status" value="1"/>
</dbReference>
<accession>A0AAW6U1C9</accession>
<comment type="catalytic activity">
    <reaction evidence="2">
        <text>a D-aminoacyl-tRNA + H2O = a tRNA + a D-alpha-amino acid + H(+)</text>
        <dbReference type="Rhea" id="RHEA:13953"/>
        <dbReference type="Rhea" id="RHEA-COMP:10123"/>
        <dbReference type="Rhea" id="RHEA-COMP:10124"/>
        <dbReference type="ChEBI" id="CHEBI:15377"/>
        <dbReference type="ChEBI" id="CHEBI:15378"/>
        <dbReference type="ChEBI" id="CHEBI:59871"/>
        <dbReference type="ChEBI" id="CHEBI:78442"/>
        <dbReference type="ChEBI" id="CHEBI:79333"/>
        <dbReference type="EC" id="3.1.1.96"/>
    </reaction>
</comment>
<dbReference type="NCBIfam" id="TIGR00256">
    <property type="entry name" value="D-aminoacyl-tRNA deacylase"/>
    <property type="match status" value="1"/>
</dbReference>
<dbReference type="GO" id="GO:0043908">
    <property type="term" value="F:Ser(Gly)-tRNA(Ala) hydrolase activity"/>
    <property type="evidence" value="ECO:0007669"/>
    <property type="project" value="UniProtKB-UniRule"/>
</dbReference>
<keyword evidence="2" id="KW-0694">RNA-binding</keyword>
<comment type="domain">
    <text evidence="2">A Gly-cisPro motif from one monomer fits into the active site of the other monomer to allow specific chiral rejection of L-amino acids.</text>
</comment>
<comment type="catalytic activity">
    <reaction evidence="2">
        <text>glycyl-tRNA(Ala) + H2O = tRNA(Ala) + glycine + H(+)</text>
        <dbReference type="Rhea" id="RHEA:53744"/>
        <dbReference type="Rhea" id="RHEA-COMP:9657"/>
        <dbReference type="Rhea" id="RHEA-COMP:13640"/>
        <dbReference type="ChEBI" id="CHEBI:15377"/>
        <dbReference type="ChEBI" id="CHEBI:15378"/>
        <dbReference type="ChEBI" id="CHEBI:57305"/>
        <dbReference type="ChEBI" id="CHEBI:78442"/>
        <dbReference type="ChEBI" id="CHEBI:78522"/>
    </reaction>
</comment>
<keyword evidence="2" id="KW-0820">tRNA-binding</keyword>
<dbReference type="Pfam" id="PF02580">
    <property type="entry name" value="Tyr_Deacylase"/>
    <property type="match status" value="1"/>
</dbReference>
<comment type="similarity">
    <text evidence="1 2">Belongs to the DTD family.</text>
</comment>
<dbReference type="Proteomes" id="UP001431776">
    <property type="component" value="Unassembled WGS sequence"/>
</dbReference>
<dbReference type="HAMAP" id="MF_00518">
    <property type="entry name" value="Deacylase_Dtd"/>
    <property type="match status" value="1"/>
</dbReference>
<proteinExistence type="inferred from homology"/>
<comment type="function">
    <text evidence="2">An aminoacyl-tRNA editing enzyme that deacylates mischarged D-aminoacyl-tRNAs. Also deacylates mischarged glycyl-tRNA(Ala), protecting cells against glycine mischarging by AlaRS. Acts via tRNA-based rather than protein-based catalysis; rejects L-amino acids rather than detecting D-amino acids in the active site. By recycling D-aminoacyl-tRNA to D-amino acids and free tRNA molecules, this enzyme counteracts the toxicity associated with the formation of D-aminoacyl-tRNA entities in vivo and helps enforce protein L-homochirality.</text>
</comment>
<comment type="caution">
    <text evidence="3">The sequence shown here is derived from an EMBL/GenBank/DDBJ whole genome shotgun (WGS) entry which is preliminary data.</text>
</comment>
<dbReference type="GO" id="GO:0000049">
    <property type="term" value="F:tRNA binding"/>
    <property type="evidence" value="ECO:0007669"/>
    <property type="project" value="UniProtKB-UniRule"/>
</dbReference>
<dbReference type="PANTHER" id="PTHR10472">
    <property type="entry name" value="D-TYROSYL-TRNA TYR DEACYLASE"/>
    <property type="match status" value="1"/>
</dbReference>
<dbReference type="InterPro" id="IPR003732">
    <property type="entry name" value="Daa-tRNA_deacyls_DTD"/>
</dbReference>
<reference evidence="3" key="1">
    <citation type="submission" date="2023-05" db="EMBL/GenBank/DDBJ databases">
        <title>Anaerotaeda fermentans gen. nov., sp. nov., a novel anaerobic planctomycete of the new family within the order Sedimentisphaerales isolated from Taman Peninsula, Russia.</title>
        <authorList>
            <person name="Khomyakova M.A."/>
            <person name="Merkel A.Y."/>
            <person name="Slobodkin A.I."/>
        </authorList>
    </citation>
    <scope>NUCLEOTIDE SEQUENCE</scope>
    <source>
        <strain evidence="3">M17dextr</strain>
    </source>
</reference>
<dbReference type="FunFam" id="3.50.80.10:FF:000001">
    <property type="entry name" value="D-aminoacyl-tRNA deacylase"/>
    <property type="match status" value="1"/>
</dbReference>
<comment type="subcellular location">
    <subcellularLocation>
        <location evidence="2">Cytoplasm</location>
    </subcellularLocation>
</comment>
<dbReference type="EMBL" id="JASCXX010000023">
    <property type="protein sequence ID" value="MDI6450650.1"/>
    <property type="molecule type" value="Genomic_DNA"/>
</dbReference>
<evidence type="ECO:0000313" key="3">
    <source>
        <dbReference type="EMBL" id="MDI6450650.1"/>
    </source>
</evidence>
<sequence>MRAVIQRVVEAKVEVQQSGVGRIGHGLLVYLGVGKDDSDRDAEFMAEKLVNLRIFADEAGKMNRSVIDVGGQILLISNFTLQGDCRKGRRPGFDAAGPPEVAEPLYEKVAALIARQGVGVETGSFGAYMHVSSINDGPVTFLLDSTRLF</sequence>